<evidence type="ECO:0000313" key="3">
    <source>
        <dbReference type="Proteomes" id="UP000297951"/>
    </source>
</evidence>
<protein>
    <recommendedName>
        <fullName evidence="4">Secreted protein</fullName>
    </recommendedName>
</protein>
<gene>
    <name evidence="2" type="ORF">E4U03_12525</name>
</gene>
<dbReference type="AlphaFoldDB" id="A0A4Y9EZZ2"/>
<feature type="signal peptide" evidence="1">
    <location>
        <begin position="1"/>
        <end position="16"/>
    </location>
</feature>
<proteinExistence type="predicted"/>
<reference evidence="2 3" key="1">
    <citation type="submission" date="2019-03" db="EMBL/GenBank/DDBJ databases">
        <title>Diversity of the mouse oral microbiome.</title>
        <authorList>
            <person name="Joseph S."/>
            <person name="Aduse-Opoku J."/>
            <person name="Curtis M."/>
            <person name="Wade W."/>
            <person name="Hashim A."/>
        </authorList>
    </citation>
    <scope>NUCLEOTIDE SEQUENCE [LARGE SCALE GENOMIC DNA]</scope>
    <source>
        <strain evidence="3">irhom_31</strain>
    </source>
</reference>
<keyword evidence="1" id="KW-0732">Signal</keyword>
<evidence type="ECO:0000313" key="2">
    <source>
        <dbReference type="EMBL" id="TFU19181.1"/>
    </source>
</evidence>
<comment type="caution">
    <text evidence="2">The sequence shown here is derived from an EMBL/GenBank/DDBJ whole genome shotgun (WGS) entry which is preliminary data.</text>
</comment>
<evidence type="ECO:0000256" key="1">
    <source>
        <dbReference type="SAM" id="SignalP"/>
    </source>
</evidence>
<dbReference type="EMBL" id="SPQC01000094">
    <property type="protein sequence ID" value="TFU19181.1"/>
    <property type="molecule type" value="Genomic_DNA"/>
</dbReference>
<name>A0A4Y9EZZ2_9MICC</name>
<dbReference type="OrthoDB" id="4877972at2"/>
<dbReference type="Proteomes" id="UP000297951">
    <property type="component" value="Unassembled WGS sequence"/>
</dbReference>
<evidence type="ECO:0008006" key="4">
    <source>
        <dbReference type="Google" id="ProtNLM"/>
    </source>
</evidence>
<dbReference type="RefSeq" id="WP_135014051.1">
    <property type="nucleotide sequence ID" value="NZ_JADGLK010000094.1"/>
</dbReference>
<organism evidence="2 3">
    <name type="scientific">Rothia nasimurium</name>
    <dbReference type="NCBI Taxonomy" id="85336"/>
    <lineage>
        <taxon>Bacteria</taxon>
        <taxon>Bacillati</taxon>
        <taxon>Actinomycetota</taxon>
        <taxon>Actinomycetes</taxon>
        <taxon>Micrococcales</taxon>
        <taxon>Micrococcaceae</taxon>
        <taxon>Rothia</taxon>
    </lineage>
</organism>
<sequence length="173" mass="17721">MAKTMTRLLTAGSALSALGAAALFMASTSGGQTAPPAPSETVHSAPAPQQSFMDVMCQPPAEIGPIPQLPPMSWWAPSISTGASFTPSTTLPTSATTDDGIIYSHSEEIGSTQGVSLLVGHVDFEPGAISEDGGELTAWGQLHELSECDLVFTADENGTVVASQITSLYGPTV</sequence>
<feature type="chain" id="PRO_5039364025" description="Secreted protein" evidence="1">
    <location>
        <begin position="17"/>
        <end position="173"/>
    </location>
</feature>
<accession>A0A4Y9EZZ2</accession>